<feature type="transmembrane region" description="Helical" evidence="1">
    <location>
        <begin position="340"/>
        <end position="360"/>
    </location>
</feature>
<keyword evidence="1" id="KW-0472">Membrane</keyword>
<dbReference type="AlphaFoldDB" id="A0A5D9CD69"/>
<feature type="transmembrane region" description="Helical" evidence="1">
    <location>
        <begin position="92"/>
        <end position="112"/>
    </location>
</feature>
<sequence length="557" mass="61104">MDSRRSTLLICALSVLLMAPALIDPAAMTGDSYIAYRWQGYFAEAFWRGDLWPRWLPDLNFGSGSPVFFIYPPLSQWLPALLDPILPGPAWSGSRVVVILLIARVVGGLGVLRWLRAMGVSPKGALLGAAIYLLLPYHAFMDTYQRAACAELVGMAVLPWGLRYAHAIRAVERSGWAGFAISIAALLYSHAPTALFGAPFLCLYAVALADRGNALRIWVTTALAAALGIGLAAAYLGPALTQVDLINGRHLFNGIYKPTNYLFFSAARWPDPGIEGAALICLGIHVLMLGVLAAITWRTKPVDGRARLFLLVAFAIVLILMTDVARPLWREDLPWARIQFAWRMLTLHTLILAGLGGMAWDAAGQGRRAKRGYVLLLALVPALFVADAGMLGIRVWRAAQRTENWPPAYLKDYRRDVNEYWVGDFEHARRFGPDRVITVDRATEVAVLQWKSRAITLVADAPVTTRIIVRQWVYSGWEMRVDGGAWRPTERLPAPDNYVVAPVPAGRHRVEIIMPALPAERIGAGISWVSLALLLALLAAGRIASRGALVRNRGGSI</sequence>
<feature type="transmembrane region" description="Helical" evidence="1">
    <location>
        <begin position="277"/>
        <end position="296"/>
    </location>
</feature>
<keyword evidence="4" id="KW-1185">Reference proteome</keyword>
<organism evidence="3 4">
    <name type="scientific">Sphingomonas montanisoli</name>
    <dbReference type="NCBI Taxonomy" id="2606412"/>
    <lineage>
        <taxon>Bacteria</taxon>
        <taxon>Pseudomonadati</taxon>
        <taxon>Pseudomonadota</taxon>
        <taxon>Alphaproteobacteria</taxon>
        <taxon>Sphingomonadales</taxon>
        <taxon>Sphingomonadaceae</taxon>
        <taxon>Sphingomonas</taxon>
    </lineage>
</organism>
<feature type="transmembrane region" description="Helical" evidence="1">
    <location>
        <begin position="372"/>
        <end position="396"/>
    </location>
</feature>
<feature type="transmembrane region" description="Helical" evidence="1">
    <location>
        <begin position="124"/>
        <end position="140"/>
    </location>
</feature>
<keyword evidence="1" id="KW-1133">Transmembrane helix</keyword>
<feature type="transmembrane region" description="Helical" evidence="1">
    <location>
        <begin position="179"/>
        <end position="205"/>
    </location>
</feature>
<reference evidence="3 4" key="1">
    <citation type="submission" date="2019-08" db="EMBL/GenBank/DDBJ databases">
        <authorList>
            <person name="Wang G."/>
            <person name="Xu Z."/>
        </authorList>
    </citation>
    <scope>NUCLEOTIDE SEQUENCE [LARGE SCALE GENOMIC DNA]</scope>
    <source>
        <strain evidence="3 4">ZX</strain>
    </source>
</reference>
<gene>
    <name evidence="3" type="ORF">FYJ91_02165</name>
</gene>
<name>A0A5D9CD69_9SPHN</name>
<dbReference type="RefSeq" id="WP_149520632.1">
    <property type="nucleotide sequence ID" value="NZ_VTOU01000001.1"/>
</dbReference>
<proteinExistence type="predicted"/>
<dbReference type="Proteomes" id="UP000322077">
    <property type="component" value="Unassembled WGS sequence"/>
</dbReference>
<feature type="chain" id="PRO_5022902697" evidence="2">
    <location>
        <begin position="24"/>
        <end position="557"/>
    </location>
</feature>
<keyword evidence="2" id="KW-0732">Signal</keyword>
<evidence type="ECO:0000313" key="3">
    <source>
        <dbReference type="EMBL" id="TZG28970.1"/>
    </source>
</evidence>
<comment type="caution">
    <text evidence="3">The sequence shown here is derived from an EMBL/GenBank/DDBJ whole genome shotgun (WGS) entry which is preliminary data.</text>
</comment>
<evidence type="ECO:0000256" key="2">
    <source>
        <dbReference type="SAM" id="SignalP"/>
    </source>
</evidence>
<evidence type="ECO:0000256" key="1">
    <source>
        <dbReference type="SAM" id="Phobius"/>
    </source>
</evidence>
<accession>A0A5D9CD69</accession>
<feature type="signal peptide" evidence="2">
    <location>
        <begin position="1"/>
        <end position="23"/>
    </location>
</feature>
<dbReference type="EMBL" id="VTOU01000001">
    <property type="protein sequence ID" value="TZG28970.1"/>
    <property type="molecule type" value="Genomic_DNA"/>
</dbReference>
<feature type="transmembrane region" description="Helical" evidence="1">
    <location>
        <begin position="522"/>
        <end position="544"/>
    </location>
</feature>
<keyword evidence="1" id="KW-0812">Transmembrane</keyword>
<feature type="transmembrane region" description="Helical" evidence="1">
    <location>
        <begin position="308"/>
        <end position="328"/>
    </location>
</feature>
<protein>
    <submittedName>
        <fullName evidence="3">Uncharacterized protein</fullName>
    </submittedName>
</protein>
<feature type="transmembrane region" description="Helical" evidence="1">
    <location>
        <begin position="217"/>
        <end position="237"/>
    </location>
</feature>
<evidence type="ECO:0000313" key="4">
    <source>
        <dbReference type="Proteomes" id="UP000322077"/>
    </source>
</evidence>